<feature type="transmembrane region" description="Helical" evidence="6">
    <location>
        <begin position="54"/>
        <end position="75"/>
    </location>
</feature>
<dbReference type="InterPro" id="IPR030184">
    <property type="entry name" value="WAT1-related"/>
</dbReference>
<feature type="transmembrane region" description="Helical" evidence="6">
    <location>
        <begin position="300"/>
        <end position="319"/>
    </location>
</feature>
<evidence type="ECO:0000256" key="5">
    <source>
        <dbReference type="ARBA" id="ARBA00023136"/>
    </source>
</evidence>
<feature type="transmembrane region" description="Helical" evidence="6">
    <location>
        <begin position="273"/>
        <end position="294"/>
    </location>
</feature>
<gene>
    <name evidence="8" type="ORF">HPP92_016392</name>
</gene>
<dbReference type="GO" id="GO:0016020">
    <property type="term" value="C:membrane"/>
    <property type="evidence" value="ECO:0007669"/>
    <property type="project" value="UniProtKB-SubCell"/>
</dbReference>
<reference evidence="8 9" key="1">
    <citation type="journal article" date="2020" name="Nat. Food">
        <title>A phased Vanilla planifolia genome enables genetic improvement of flavour and production.</title>
        <authorList>
            <person name="Hasing T."/>
            <person name="Tang H."/>
            <person name="Brym M."/>
            <person name="Khazi F."/>
            <person name="Huang T."/>
            <person name="Chambers A.H."/>
        </authorList>
    </citation>
    <scope>NUCLEOTIDE SEQUENCE [LARGE SCALE GENOMIC DNA]</scope>
    <source>
        <tissue evidence="8">Leaf</tissue>
    </source>
</reference>
<organism evidence="8 9">
    <name type="scientific">Vanilla planifolia</name>
    <name type="common">Vanilla</name>
    <dbReference type="NCBI Taxonomy" id="51239"/>
    <lineage>
        <taxon>Eukaryota</taxon>
        <taxon>Viridiplantae</taxon>
        <taxon>Streptophyta</taxon>
        <taxon>Embryophyta</taxon>
        <taxon>Tracheophyta</taxon>
        <taxon>Spermatophyta</taxon>
        <taxon>Magnoliopsida</taxon>
        <taxon>Liliopsida</taxon>
        <taxon>Asparagales</taxon>
        <taxon>Orchidaceae</taxon>
        <taxon>Vanilloideae</taxon>
        <taxon>Vanilleae</taxon>
        <taxon>Vanilla</taxon>
    </lineage>
</organism>
<dbReference type="InterPro" id="IPR037185">
    <property type="entry name" value="EmrE-like"/>
</dbReference>
<feature type="transmembrane region" description="Helical" evidence="6">
    <location>
        <begin position="174"/>
        <end position="196"/>
    </location>
</feature>
<dbReference type="Pfam" id="PF00892">
    <property type="entry name" value="EamA"/>
    <property type="match status" value="1"/>
</dbReference>
<evidence type="ECO:0000256" key="2">
    <source>
        <dbReference type="ARBA" id="ARBA00007635"/>
    </source>
</evidence>
<dbReference type="PANTHER" id="PTHR31218">
    <property type="entry name" value="WAT1-RELATED PROTEIN"/>
    <property type="match status" value="1"/>
</dbReference>
<feature type="transmembrane region" description="Helical" evidence="6">
    <location>
        <begin position="245"/>
        <end position="266"/>
    </location>
</feature>
<feature type="transmembrane region" description="Helical" evidence="6">
    <location>
        <begin position="208"/>
        <end position="230"/>
    </location>
</feature>
<dbReference type="OrthoDB" id="428577at2759"/>
<evidence type="ECO:0000256" key="1">
    <source>
        <dbReference type="ARBA" id="ARBA00004141"/>
    </source>
</evidence>
<feature type="domain" description="EamA" evidence="7">
    <location>
        <begin position="178"/>
        <end position="316"/>
    </location>
</feature>
<sequence>MLDSNEIAQTMEKMFTRKAFQKVKPYVAMVLLQSGFAGMHLVSTATVKDGMNHFVLAAYRNAVAAAVIAPFAFWLERPVLDQNFYYLGVKLTSASFTAALENINPAVTFLLALVLRVEKVNVQRRGGVAKMLGVLLTLSGALLMILYKGPLLHFPWASTQGQRSATAAVSEEEFMWVKGTLLILGCCFSWSIFLILQSNTLESYPANLTLTTWICFLGVVANSAASMFVYRGNTAAWVVGWDKRLFAPIYSGVVCSGLSYYILGMVMNEKGPVFAGAFSPLSMIITAILGSIILSEKITLGMLAGTIVLLAGLYSLLWGKSKDLSCSTKNGAQEGQNEMVTVVVSGGEPPKQEEV</sequence>
<name>A0A835QL42_VANPL</name>
<proteinExistence type="inferred from homology"/>
<evidence type="ECO:0000256" key="3">
    <source>
        <dbReference type="ARBA" id="ARBA00022692"/>
    </source>
</evidence>
<feature type="transmembrane region" description="Helical" evidence="6">
    <location>
        <begin position="127"/>
        <end position="147"/>
    </location>
</feature>
<comment type="similarity">
    <text evidence="2 6">Belongs to the drug/metabolite transporter (DMT) superfamily. Plant drug/metabolite exporter (P-DME) (TC 2.A.7.4) family.</text>
</comment>
<dbReference type="EMBL" id="JADCNL010000008">
    <property type="protein sequence ID" value="KAG0469692.1"/>
    <property type="molecule type" value="Genomic_DNA"/>
</dbReference>
<comment type="caution">
    <text evidence="8">The sequence shown here is derived from an EMBL/GenBank/DDBJ whole genome shotgun (WGS) entry which is preliminary data.</text>
</comment>
<keyword evidence="4 6" id="KW-1133">Transmembrane helix</keyword>
<dbReference type="AlphaFoldDB" id="A0A835QL42"/>
<dbReference type="SUPFAM" id="SSF103481">
    <property type="entry name" value="Multidrug resistance efflux transporter EmrE"/>
    <property type="match status" value="2"/>
</dbReference>
<keyword evidence="5 6" id="KW-0472">Membrane</keyword>
<protein>
    <recommendedName>
        <fullName evidence="6">WAT1-related protein</fullName>
    </recommendedName>
</protein>
<dbReference type="Proteomes" id="UP000636800">
    <property type="component" value="Unassembled WGS sequence"/>
</dbReference>
<dbReference type="InterPro" id="IPR000620">
    <property type="entry name" value="EamA_dom"/>
</dbReference>
<evidence type="ECO:0000313" key="9">
    <source>
        <dbReference type="Proteomes" id="UP000636800"/>
    </source>
</evidence>
<keyword evidence="3 6" id="KW-0812">Transmembrane</keyword>
<feature type="transmembrane region" description="Helical" evidence="6">
    <location>
        <begin position="95"/>
        <end position="115"/>
    </location>
</feature>
<accession>A0A835QL42</accession>
<dbReference type="GO" id="GO:0022857">
    <property type="term" value="F:transmembrane transporter activity"/>
    <property type="evidence" value="ECO:0007669"/>
    <property type="project" value="InterPro"/>
</dbReference>
<evidence type="ECO:0000256" key="6">
    <source>
        <dbReference type="RuleBase" id="RU363077"/>
    </source>
</evidence>
<comment type="subcellular location">
    <subcellularLocation>
        <location evidence="1 6">Membrane</location>
        <topology evidence="1 6">Multi-pass membrane protein</topology>
    </subcellularLocation>
</comment>
<evidence type="ECO:0000256" key="4">
    <source>
        <dbReference type="ARBA" id="ARBA00022989"/>
    </source>
</evidence>
<evidence type="ECO:0000313" key="8">
    <source>
        <dbReference type="EMBL" id="KAG0469692.1"/>
    </source>
</evidence>
<evidence type="ECO:0000259" key="7">
    <source>
        <dbReference type="Pfam" id="PF00892"/>
    </source>
</evidence>
<keyword evidence="9" id="KW-1185">Reference proteome</keyword>
<feature type="transmembrane region" description="Helical" evidence="6">
    <location>
        <begin position="23"/>
        <end position="42"/>
    </location>
</feature>